<dbReference type="EMBL" id="WWCX01000041">
    <property type="protein sequence ID" value="MYM96255.1"/>
    <property type="molecule type" value="Genomic_DNA"/>
</dbReference>
<dbReference type="PROSITE" id="PS51186">
    <property type="entry name" value="GNAT"/>
    <property type="match status" value="1"/>
</dbReference>
<dbReference type="Gene3D" id="3.40.630.30">
    <property type="match status" value="1"/>
</dbReference>
<evidence type="ECO:0000259" key="1">
    <source>
        <dbReference type="PROSITE" id="PS51186"/>
    </source>
</evidence>
<name>A0A845GRK8_9BURK</name>
<dbReference type="InterPro" id="IPR016181">
    <property type="entry name" value="Acyl_CoA_acyltransferase"/>
</dbReference>
<dbReference type="InterPro" id="IPR000182">
    <property type="entry name" value="GNAT_dom"/>
</dbReference>
<feature type="domain" description="N-acetyltransferase" evidence="1">
    <location>
        <begin position="186"/>
        <end position="335"/>
    </location>
</feature>
<evidence type="ECO:0000313" key="2">
    <source>
        <dbReference type="EMBL" id="MYM96255.1"/>
    </source>
</evidence>
<organism evidence="2 3">
    <name type="scientific">Duganella vulcania</name>
    <dbReference type="NCBI Taxonomy" id="2692166"/>
    <lineage>
        <taxon>Bacteria</taxon>
        <taxon>Pseudomonadati</taxon>
        <taxon>Pseudomonadota</taxon>
        <taxon>Betaproteobacteria</taxon>
        <taxon>Burkholderiales</taxon>
        <taxon>Oxalobacteraceae</taxon>
        <taxon>Telluria group</taxon>
        <taxon>Duganella</taxon>
    </lineage>
</organism>
<protein>
    <submittedName>
        <fullName evidence="2">GNAT family N-acetyltransferase</fullName>
    </submittedName>
</protein>
<dbReference type="Pfam" id="PF13302">
    <property type="entry name" value="Acetyltransf_3"/>
    <property type="match status" value="1"/>
</dbReference>
<reference evidence="2" key="1">
    <citation type="submission" date="2019-12" db="EMBL/GenBank/DDBJ databases">
        <title>Novel species isolated from a subtropical stream in China.</title>
        <authorList>
            <person name="Lu H."/>
        </authorList>
    </citation>
    <scope>NUCLEOTIDE SEQUENCE [LARGE SCALE GENOMIC DNA]</scope>
    <source>
        <strain evidence="2">FT81W</strain>
    </source>
</reference>
<dbReference type="GO" id="GO:0016747">
    <property type="term" value="F:acyltransferase activity, transferring groups other than amino-acyl groups"/>
    <property type="evidence" value="ECO:0007669"/>
    <property type="project" value="InterPro"/>
</dbReference>
<comment type="caution">
    <text evidence="2">The sequence shown here is derived from an EMBL/GenBank/DDBJ whole genome shotgun (WGS) entry which is preliminary data.</text>
</comment>
<evidence type="ECO:0000313" key="3">
    <source>
        <dbReference type="Proteomes" id="UP000447355"/>
    </source>
</evidence>
<dbReference type="Gene3D" id="1.25.40.10">
    <property type="entry name" value="Tetratricopeptide repeat domain"/>
    <property type="match status" value="1"/>
</dbReference>
<gene>
    <name evidence="2" type="ORF">GTP90_20525</name>
</gene>
<dbReference type="InterPro" id="IPR011990">
    <property type="entry name" value="TPR-like_helical_dom_sf"/>
</dbReference>
<proteinExistence type="predicted"/>
<dbReference type="SUPFAM" id="SSF55729">
    <property type="entry name" value="Acyl-CoA N-acyltransferases (Nat)"/>
    <property type="match status" value="1"/>
</dbReference>
<keyword evidence="2" id="KW-0808">Transferase</keyword>
<sequence>MKAPPAIANPDDKLRFDEILVRLDDCDWNAVVLARLLPQLQSHLPGAPLAKQLQWNAAVQGAWQKIEAQRDTCGEDLAFSLGTLAASTRCCQSALDYLNISLQWHGTHPATHHNLAVVYWRLARHAEADWQLRLALAASPDSPHGERQLATLAQWRKLCGMRLGTDQLHAQAKPGNVFLTLLGSHHAGALLQQQNAPDILAMVRLAPLHDMDDTRRWIDAHTAHRGKTAFGLIHADHGLVGVVVLQIKGKAALFHYWIGKEFRNCGYGRLALRLLKRVAIRRGIQHLFSAVFPGNVYSLAALDAAGFRRLAGVSEDGEDALPFHYLSIPSARNADPDGMLAVLNRVLKAANGCRAVKRDA</sequence>
<dbReference type="Proteomes" id="UP000447355">
    <property type="component" value="Unassembled WGS sequence"/>
</dbReference>
<dbReference type="SUPFAM" id="SSF48452">
    <property type="entry name" value="TPR-like"/>
    <property type="match status" value="1"/>
</dbReference>
<accession>A0A845GRK8</accession>
<dbReference type="AlphaFoldDB" id="A0A845GRK8"/>
<dbReference type="RefSeq" id="WP_161085278.1">
    <property type="nucleotide sequence ID" value="NZ_WWCX01000041.1"/>
</dbReference>